<dbReference type="OrthoDB" id="10267257at2759"/>
<evidence type="ECO:0000256" key="2">
    <source>
        <dbReference type="SAM" id="MobiDB-lite"/>
    </source>
</evidence>
<keyword evidence="5" id="KW-1185">Reference proteome</keyword>
<feature type="non-terminal residue" evidence="4">
    <location>
        <position position="1"/>
    </location>
</feature>
<reference evidence="4 5" key="1">
    <citation type="submission" date="2016-04" db="EMBL/GenBank/DDBJ databases">
        <title>A degradative enzymes factory behind the ericoid mycorrhizal symbiosis.</title>
        <authorList>
            <consortium name="DOE Joint Genome Institute"/>
            <person name="Martino E."/>
            <person name="Morin E."/>
            <person name="Grelet G."/>
            <person name="Kuo A."/>
            <person name="Kohler A."/>
            <person name="Daghino S."/>
            <person name="Barry K."/>
            <person name="Choi C."/>
            <person name="Cichocki N."/>
            <person name="Clum A."/>
            <person name="Copeland A."/>
            <person name="Hainaut M."/>
            <person name="Haridas S."/>
            <person name="Labutti K."/>
            <person name="Lindquist E."/>
            <person name="Lipzen A."/>
            <person name="Khouja H.-R."/>
            <person name="Murat C."/>
            <person name="Ohm R."/>
            <person name="Olson A."/>
            <person name="Spatafora J."/>
            <person name="Veneault-Fourrey C."/>
            <person name="Henrissat B."/>
            <person name="Grigoriev I."/>
            <person name="Martin F."/>
            <person name="Perotto S."/>
        </authorList>
    </citation>
    <scope>NUCLEOTIDE SEQUENCE [LARGE SCALE GENOMIC DNA]</scope>
    <source>
        <strain evidence="4 5">F</strain>
    </source>
</reference>
<dbReference type="EMBL" id="KZ613944">
    <property type="protein sequence ID" value="PMD41261.1"/>
    <property type="molecule type" value="Genomic_DNA"/>
</dbReference>
<protein>
    <submittedName>
        <fullName evidence="4">Uncharacterized protein</fullName>
    </submittedName>
</protein>
<feature type="coiled-coil region" evidence="1">
    <location>
        <begin position="52"/>
        <end position="86"/>
    </location>
</feature>
<feature type="compositionally biased region" description="Basic and acidic residues" evidence="2">
    <location>
        <begin position="86"/>
        <end position="98"/>
    </location>
</feature>
<keyword evidence="1" id="KW-0175">Coiled coil</keyword>
<feature type="region of interest" description="Disordered" evidence="2">
    <location>
        <begin position="179"/>
        <end position="204"/>
    </location>
</feature>
<feature type="region of interest" description="Disordered" evidence="2">
    <location>
        <begin position="86"/>
        <end position="123"/>
    </location>
</feature>
<feature type="chain" id="PRO_5014359918" evidence="3">
    <location>
        <begin position="22"/>
        <end position="204"/>
    </location>
</feature>
<evidence type="ECO:0000313" key="5">
    <source>
        <dbReference type="Proteomes" id="UP000235786"/>
    </source>
</evidence>
<gene>
    <name evidence="4" type="ORF">L207DRAFT_623451</name>
</gene>
<dbReference type="AlphaFoldDB" id="A0A2J6RRW2"/>
<evidence type="ECO:0000256" key="3">
    <source>
        <dbReference type="SAM" id="SignalP"/>
    </source>
</evidence>
<keyword evidence="3" id="KW-0732">Signal</keyword>
<evidence type="ECO:0000313" key="4">
    <source>
        <dbReference type="EMBL" id="PMD41261.1"/>
    </source>
</evidence>
<evidence type="ECO:0000256" key="1">
    <source>
        <dbReference type="SAM" id="Coils"/>
    </source>
</evidence>
<organism evidence="4 5">
    <name type="scientific">Hyaloscypha variabilis (strain UAMH 11265 / GT02V1 / F)</name>
    <name type="common">Meliniomyces variabilis</name>
    <dbReference type="NCBI Taxonomy" id="1149755"/>
    <lineage>
        <taxon>Eukaryota</taxon>
        <taxon>Fungi</taxon>
        <taxon>Dikarya</taxon>
        <taxon>Ascomycota</taxon>
        <taxon>Pezizomycotina</taxon>
        <taxon>Leotiomycetes</taxon>
        <taxon>Helotiales</taxon>
        <taxon>Hyaloscyphaceae</taxon>
        <taxon>Hyaloscypha</taxon>
        <taxon>Hyaloscypha variabilis</taxon>
    </lineage>
</organism>
<sequence length="204" mass="22568">HLVAVQTPILLFAASFPLLCANTDHATSPRSKTVKGKCGMCREKDHNNFIKKKQAELKSKRAAEALQARKEEKSEINLAVQKLKKELDSEHAADDMTEKTSPTVKRHRPTSPQRDPPIKVENDETPYSYEKLIESAREAGKITKKQRKGEAGIGDWIPVKWCAANSTDADANVVDSAISDVDSDSNSKSKSGEFTSGKVLEHRQ</sequence>
<dbReference type="Proteomes" id="UP000235786">
    <property type="component" value="Unassembled WGS sequence"/>
</dbReference>
<name>A0A2J6RRW2_HYAVF</name>
<feature type="signal peptide" evidence="3">
    <location>
        <begin position="1"/>
        <end position="21"/>
    </location>
</feature>
<proteinExistence type="predicted"/>
<accession>A0A2J6RRW2</accession>